<dbReference type="PROSITE" id="PS50053">
    <property type="entry name" value="UBIQUITIN_2"/>
    <property type="match status" value="1"/>
</dbReference>
<keyword evidence="2" id="KW-0472">Membrane</keyword>
<dbReference type="SMART" id="SM00213">
    <property type="entry name" value="UBQ"/>
    <property type="match status" value="1"/>
</dbReference>
<feature type="transmembrane region" description="Helical" evidence="2">
    <location>
        <begin position="559"/>
        <end position="577"/>
    </location>
</feature>
<keyword evidence="2" id="KW-0812">Transmembrane</keyword>
<comment type="caution">
    <text evidence="4">The sequence shown here is derived from an EMBL/GenBank/DDBJ whole genome shotgun (WGS) entry which is preliminary data.</text>
</comment>
<keyword evidence="2" id="KW-1133">Transmembrane helix</keyword>
<name>A0A9P4ISG1_9PEZI</name>
<feature type="region of interest" description="Disordered" evidence="1">
    <location>
        <begin position="259"/>
        <end position="278"/>
    </location>
</feature>
<feature type="compositionally biased region" description="Polar residues" evidence="1">
    <location>
        <begin position="716"/>
        <end position="736"/>
    </location>
</feature>
<dbReference type="SUPFAM" id="SSF54236">
    <property type="entry name" value="Ubiquitin-like"/>
    <property type="match status" value="1"/>
</dbReference>
<dbReference type="InterPro" id="IPR029071">
    <property type="entry name" value="Ubiquitin-like_domsf"/>
</dbReference>
<feature type="compositionally biased region" description="Polar residues" evidence="1">
    <location>
        <begin position="776"/>
        <end position="790"/>
    </location>
</feature>
<organism evidence="4 5">
    <name type="scientific">Rhizodiscina lignyota</name>
    <dbReference type="NCBI Taxonomy" id="1504668"/>
    <lineage>
        <taxon>Eukaryota</taxon>
        <taxon>Fungi</taxon>
        <taxon>Dikarya</taxon>
        <taxon>Ascomycota</taxon>
        <taxon>Pezizomycotina</taxon>
        <taxon>Dothideomycetes</taxon>
        <taxon>Pleosporomycetidae</taxon>
        <taxon>Aulographales</taxon>
        <taxon>Rhizodiscinaceae</taxon>
        <taxon>Rhizodiscina</taxon>
    </lineage>
</organism>
<accession>A0A9P4ISG1</accession>
<evidence type="ECO:0000256" key="2">
    <source>
        <dbReference type="SAM" id="Phobius"/>
    </source>
</evidence>
<feature type="transmembrane region" description="Helical" evidence="2">
    <location>
        <begin position="535"/>
        <end position="553"/>
    </location>
</feature>
<protein>
    <recommendedName>
        <fullName evidence="3">Ubiquitin-like domain-containing protein</fullName>
    </recommendedName>
</protein>
<evidence type="ECO:0000313" key="4">
    <source>
        <dbReference type="EMBL" id="KAF2103637.1"/>
    </source>
</evidence>
<feature type="region of interest" description="Disordered" evidence="1">
    <location>
        <begin position="605"/>
        <end position="626"/>
    </location>
</feature>
<feature type="compositionally biased region" description="Low complexity" evidence="1">
    <location>
        <begin position="608"/>
        <end position="624"/>
    </location>
</feature>
<evidence type="ECO:0000313" key="5">
    <source>
        <dbReference type="Proteomes" id="UP000799772"/>
    </source>
</evidence>
<dbReference type="AlphaFoldDB" id="A0A9P4ISG1"/>
<dbReference type="OrthoDB" id="21589at2759"/>
<dbReference type="InterPro" id="IPR000626">
    <property type="entry name" value="Ubiquitin-like_dom"/>
</dbReference>
<feature type="compositionally biased region" description="Pro residues" evidence="1">
    <location>
        <begin position="108"/>
        <end position="121"/>
    </location>
</feature>
<feature type="domain" description="Ubiquitin-like" evidence="3">
    <location>
        <begin position="8"/>
        <end position="90"/>
    </location>
</feature>
<feature type="region of interest" description="Disordered" evidence="1">
    <location>
        <begin position="690"/>
        <end position="790"/>
    </location>
</feature>
<dbReference type="Proteomes" id="UP000799772">
    <property type="component" value="Unassembled WGS sequence"/>
</dbReference>
<reference evidence="4" key="1">
    <citation type="journal article" date="2020" name="Stud. Mycol.">
        <title>101 Dothideomycetes genomes: a test case for predicting lifestyles and emergence of pathogens.</title>
        <authorList>
            <person name="Haridas S."/>
            <person name="Albert R."/>
            <person name="Binder M."/>
            <person name="Bloem J."/>
            <person name="Labutti K."/>
            <person name="Salamov A."/>
            <person name="Andreopoulos B."/>
            <person name="Baker S."/>
            <person name="Barry K."/>
            <person name="Bills G."/>
            <person name="Bluhm B."/>
            <person name="Cannon C."/>
            <person name="Castanera R."/>
            <person name="Culley D."/>
            <person name="Daum C."/>
            <person name="Ezra D."/>
            <person name="Gonzalez J."/>
            <person name="Henrissat B."/>
            <person name="Kuo A."/>
            <person name="Liang C."/>
            <person name="Lipzen A."/>
            <person name="Lutzoni F."/>
            <person name="Magnuson J."/>
            <person name="Mondo S."/>
            <person name="Nolan M."/>
            <person name="Ohm R."/>
            <person name="Pangilinan J."/>
            <person name="Park H.-J."/>
            <person name="Ramirez L."/>
            <person name="Alfaro M."/>
            <person name="Sun H."/>
            <person name="Tritt A."/>
            <person name="Yoshinaga Y."/>
            <person name="Zwiers L.-H."/>
            <person name="Turgeon B."/>
            <person name="Goodwin S."/>
            <person name="Spatafora J."/>
            <person name="Crous P."/>
            <person name="Grigoriev I."/>
        </authorList>
    </citation>
    <scope>NUCLEOTIDE SEQUENCE</scope>
    <source>
        <strain evidence="4">CBS 133067</strain>
    </source>
</reference>
<dbReference type="Gene3D" id="3.10.20.90">
    <property type="entry name" value="Phosphatidylinositol 3-kinase Catalytic Subunit, Chain A, domain 1"/>
    <property type="match status" value="1"/>
</dbReference>
<sequence>MAGVSGTRTMELKILCNVEEIGTQVFHNVPLDTTIGWLKAHLRERLPSHPPIEHQRLLYQGHFLEDGSATLASIFGENAPEQQTFHLVVRPPPLPRHLHAGPRTASAPPDPSRTQVPPPPQDPRDPRELPAYVPRTPHGVQVQRTFHPIPAQAQAQLPLFQNFNHIMQLTNTAIAGGVPHPPGPAAAAANGQQQQHQPQQIPVQQAAVNLPLGNNINGQPQPFLLAGNAQFIHGHPPVAVQPPVHLQQVHFQNLPPHIIRGPPQQGTAAPQYPSDTADPNLLAQANQIGQQLPTLAAEAHQRVQHIRHSGQHVVAQIRTMQRELDSLASNAAAASSPEFALVRAQVADLLLQAQALDRPLHAMTVQPHNDLITRHTLALRDPITTQRVILLRDRNSQAQALLIGPSGPYSASNIPRDLADALFSGGTTPPNRRNNRNDNFSTFLRRTLGLAPPQEQPAAQARNGVIQAIQQVMANRRAHQMNRDNQLRNQAQNGQAPNLNAAANFPNGNAPIEANANANANANEIRLVLQPLMSFLWLVVRVAGMIYFFGGVGGGGNGWLHWRPLVIAVLMMLPWVMNQGFGRRRWDAVRAHFEQLVGVQMHGGNRVQGQGQAQDQAQGQGQAQPTVEQVAENLMRQQQERERGWLREHVRGVERAVALFVASLWPGMGEGIVRAREAAEVRRVAQEQEAERARAEAARTQGEEAQDQDGAAQGEEATSTAAGPRSSSITSPTAATNGLVGDGASTSAQVHDDGGDQNGEARRVNKGKEKAVGEPSASTPREVSASQEVD</sequence>
<gene>
    <name evidence="4" type="ORF">NA57DRAFT_50509</name>
</gene>
<evidence type="ECO:0000256" key="1">
    <source>
        <dbReference type="SAM" id="MobiDB-lite"/>
    </source>
</evidence>
<dbReference type="EMBL" id="ML978121">
    <property type="protein sequence ID" value="KAF2103637.1"/>
    <property type="molecule type" value="Genomic_DNA"/>
</dbReference>
<feature type="compositionally biased region" description="Basic and acidic residues" evidence="1">
    <location>
        <begin position="750"/>
        <end position="772"/>
    </location>
</feature>
<evidence type="ECO:0000259" key="3">
    <source>
        <dbReference type="PROSITE" id="PS50053"/>
    </source>
</evidence>
<feature type="region of interest" description="Disordered" evidence="1">
    <location>
        <begin position="91"/>
        <end position="133"/>
    </location>
</feature>
<keyword evidence="5" id="KW-1185">Reference proteome</keyword>
<proteinExistence type="predicted"/>